<dbReference type="AlphaFoldDB" id="A0A2Z7AGJ6"/>
<dbReference type="EMBL" id="KV015075">
    <property type="protein sequence ID" value="KZV20881.1"/>
    <property type="molecule type" value="Genomic_DNA"/>
</dbReference>
<feature type="region of interest" description="Disordered" evidence="1">
    <location>
        <begin position="294"/>
        <end position="332"/>
    </location>
</feature>
<accession>A0A2Z7AGJ6</accession>
<dbReference type="OrthoDB" id="1933455at2759"/>
<feature type="region of interest" description="Disordered" evidence="1">
    <location>
        <begin position="99"/>
        <end position="127"/>
    </location>
</feature>
<evidence type="ECO:0000256" key="1">
    <source>
        <dbReference type="SAM" id="MobiDB-lite"/>
    </source>
</evidence>
<name>A0A2Z7AGJ6_9LAMI</name>
<protein>
    <submittedName>
        <fullName evidence="2">Uncharacterized protein</fullName>
    </submittedName>
</protein>
<dbReference type="Proteomes" id="UP000250235">
    <property type="component" value="Unassembled WGS sequence"/>
</dbReference>
<feature type="compositionally biased region" description="Basic and acidic residues" evidence="1">
    <location>
        <begin position="107"/>
        <end position="116"/>
    </location>
</feature>
<proteinExistence type="predicted"/>
<reference evidence="2 3" key="1">
    <citation type="journal article" date="2015" name="Proc. Natl. Acad. Sci. U.S.A.">
        <title>The resurrection genome of Boea hygrometrica: A blueprint for survival of dehydration.</title>
        <authorList>
            <person name="Xiao L."/>
            <person name="Yang G."/>
            <person name="Zhang L."/>
            <person name="Yang X."/>
            <person name="Zhao S."/>
            <person name="Ji Z."/>
            <person name="Zhou Q."/>
            <person name="Hu M."/>
            <person name="Wang Y."/>
            <person name="Chen M."/>
            <person name="Xu Y."/>
            <person name="Jin H."/>
            <person name="Xiao X."/>
            <person name="Hu G."/>
            <person name="Bao F."/>
            <person name="Hu Y."/>
            <person name="Wan P."/>
            <person name="Li L."/>
            <person name="Deng X."/>
            <person name="Kuang T."/>
            <person name="Xiang C."/>
            <person name="Zhu J.K."/>
            <person name="Oliver M.J."/>
            <person name="He Y."/>
        </authorList>
    </citation>
    <scope>NUCLEOTIDE SEQUENCE [LARGE SCALE GENOMIC DNA]</scope>
    <source>
        <strain evidence="3">cv. XS01</strain>
    </source>
</reference>
<keyword evidence="3" id="KW-1185">Reference proteome</keyword>
<evidence type="ECO:0000313" key="3">
    <source>
        <dbReference type="Proteomes" id="UP000250235"/>
    </source>
</evidence>
<sequence length="332" mass="37062">MLPILLQSQSSTIYNRKKYATVKRKGFATVEIATDNKGLIAVASSDLSTTPDLDSSPKQIWTPPNNVAQKSTLPLVHGIPLAPNLLSLNGVASLRNRTLRSHARRPVKSESHEPHRSTPKPQTEPVSHEVRLNTIKSISLTKREDEFMPWAEIDLVLELLKRRMLVQCKMYKMELKKKTMSLRILSSSIGLSNNYGLPLLVLESLVIGFATDDILQLTWTEGCIASNQGTTAPNQEEEEKSAKATEKRILAIDLRVHEEEQPAPEAKETVRIEQHAQEHVEELSRVVQNVEEIEAVDSVEHQAHDEEENQAQEKRRRAGSGGGATGSANLRR</sequence>
<evidence type="ECO:0000313" key="2">
    <source>
        <dbReference type="EMBL" id="KZV20881.1"/>
    </source>
</evidence>
<gene>
    <name evidence="2" type="ORF">F511_25971</name>
</gene>
<organism evidence="2 3">
    <name type="scientific">Dorcoceras hygrometricum</name>
    <dbReference type="NCBI Taxonomy" id="472368"/>
    <lineage>
        <taxon>Eukaryota</taxon>
        <taxon>Viridiplantae</taxon>
        <taxon>Streptophyta</taxon>
        <taxon>Embryophyta</taxon>
        <taxon>Tracheophyta</taxon>
        <taxon>Spermatophyta</taxon>
        <taxon>Magnoliopsida</taxon>
        <taxon>eudicotyledons</taxon>
        <taxon>Gunneridae</taxon>
        <taxon>Pentapetalae</taxon>
        <taxon>asterids</taxon>
        <taxon>lamiids</taxon>
        <taxon>Lamiales</taxon>
        <taxon>Gesneriaceae</taxon>
        <taxon>Didymocarpoideae</taxon>
        <taxon>Trichosporeae</taxon>
        <taxon>Loxocarpinae</taxon>
        <taxon>Dorcoceras</taxon>
    </lineage>
</organism>